<keyword evidence="2" id="KW-1185">Reference proteome</keyword>
<comment type="caution">
    <text evidence="1">The sequence shown here is derived from an EMBL/GenBank/DDBJ whole genome shotgun (WGS) entry which is preliminary data.</text>
</comment>
<dbReference type="Proteomes" id="UP000499080">
    <property type="component" value="Unassembled WGS sequence"/>
</dbReference>
<name>A0A4Y2TCR7_ARAVE</name>
<reference evidence="1 2" key="1">
    <citation type="journal article" date="2019" name="Sci. Rep.">
        <title>Orb-weaving spider Araneus ventricosus genome elucidates the spidroin gene catalogue.</title>
        <authorList>
            <person name="Kono N."/>
            <person name="Nakamura H."/>
            <person name="Ohtoshi R."/>
            <person name="Moran D.A.P."/>
            <person name="Shinohara A."/>
            <person name="Yoshida Y."/>
            <person name="Fujiwara M."/>
            <person name="Mori M."/>
            <person name="Tomita M."/>
            <person name="Arakawa K."/>
        </authorList>
    </citation>
    <scope>NUCLEOTIDE SEQUENCE [LARGE SCALE GENOMIC DNA]</scope>
</reference>
<organism evidence="1 2">
    <name type="scientific">Araneus ventricosus</name>
    <name type="common">Orbweaver spider</name>
    <name type="synonym">Epeira ventricosa</name>
    <dbReference type="NCBI Taxonomy" id="182803"/>
    <lineage>
        <taxon>Eukaryota</taxon>
        <taxon>Metazoa</taxon>
        <taxon>Ecdysozoa</taxon>
        <taxon>Arthropoda</taxon>
        <taxon>Chelicerata</taxon>
        <taxon>Arachnida</taxon>
        <taxon>Araneae</taxon>
        <taxon>Araneomorphae</taxon>
        <taxon>Entelegynae</taxon>
        <taxon>Araneoidea</taxon>
        <taxon>Araneidae</taxon>
        <taxon>Araneus</taxon>
    </lineage>
</organism>
<sequence>MTKTALELAFTSPKFCSTPAGGGLIHCVRFQVHQAHIHVLSLVKIGFRLWDPKVPKPGPCNSTSASRCLYKTIAGKEEVVPFERNMASFKCNDTWKLCFSYAIPV</sequence>
<dbReference type="AlphaFoldDB" id="A0A4Y2TCR7"/>
<proteinExistence type="predicted"/>
<protein>
    <submittedName>
        <fullName evidence="1">Uncharacterized protein</fullName>
    </submittedName>
</protein>
<accession>A0A4Y2TCR7</accession>
<dbReference type="EMBL" id="BGPR01027023">
    <property type="protein sequence ID" value="GBN97199.1"/>
    <property type="molecule type" value="Genomic_DNA"/>
</dbReference>
<gene>
    <name evidence="1" type="ORF">AVEN_189088_1</name>
</gene>
<evidence type="ECO:0000313" key="1">
    <source>
        <dbReference type="EMBL" id="GBN97199.1"/>
    </source>
</evidence>
<evidence type="ECO:0000313" key="2">
    <source>
        <dbReference type="Proteomes" id="UP000499080"/>
    </source>
</evidence>